<dbReference type="InterPro" id="IPR016053">
    <property type="entry name" value="Haem_Oase-like"/>
</dbReference>
<dbReference type="GO" id="GO:0004392">
    <property type="term" value="F:heme oxygenase (decyclizing) activity"/>
    <property type="evidence" value="ECO:0007669"/>
    <property type="project" value="InterPro"/>
</dbReference>
<dbReference type="SUPFAM" id="SSF48613">
    <property type="entry name" value="Heme oxygenase-like"/>
    <property type="match status" value="1"/>
</dbReference>
<comment type="caution">
    <text evidence="1">The sequence shown here is derived from an EMBL/GenBank/DDBJ whole genome shotgun (WGS) entry which is preliminary data.</text>
</comment>
<dbReference type="GO" id="GO:0006788">
    <property type="term" value="P:heme oxidation"/>
    <property type="evidence" value="ECO:0007669"/>
    <property type="project" value="InterPro"/>
</dbReference>
<proteinExistence type="predicted"/>
<dbReference type="EMBL" id="JAOVZO020000018">
    <property type="protein sequence ID" value="MDC8014397.1"/>
    <property type="molecule type" value="Genomic_DNA"/>
</dbReference>
<dbReference type="Proteomes" id="UP001139971">
    <property type="component" value="Unassembled WGS sequence"/>
</dbReference>
<dbReference type="Pfam" id="PF01126">
    <property type="entry name" value="Heme_oxygenase"/>
    <property type="match status" value="1"/>
</dbReference>
<keyword evidence="2" id="KW-1185">Reference proteome</keyword>
<dbReference type="RefSeq" id="WP_263545143.1">
    <property type="nucleotide sequence ID" value="NZ_JAOVZO020000018.1"/>
</dbReference>
<protein>
    <submittedName>
        <fullName evidence="1">Biliverdin-producing heme oxygenase</fullName>
    </submittedName>
</protein>
<evidence type="ECO:0000313" key="2">
    <source>
        <dbReference type="Proteomes" id="UP001139971"/>
    </source>
</evidence>
<gene>
    <name evidence="1" type="ORF">OD750_017765</name>
</gene>
<evidence type="ECO:0000313" key="1">
    <source>
        <dbReference type="EMBL" id="MDC8014397.1"/>
    </source>
</evidence>
<dbReference type="CDD" id="cd19166">
    <property type="entry name" value="HemeO-bac"/>
    <property type="match status" value="1"/>
</dbReference>
<dbReference type="Gene3D" id="1.20.910.10">
    <property type="entry name" value="Heme oxygenase-like"/>
    <property type="match status" value="1"/>
</dbReference>
<sequence length="141" mass="14816">MEQAYERAFSTLGLSAGQTPFLKRTRVHESGATSLGLSLDGPAAALGSMYVLEASALGGLVVARAVSGQHGLGPSHGARYFVGWGERTGTLWREFRATLDAELGDADHLSDRACAAAVATFEALIDVFERHTPNAVADPSQ</sequence>
<accession>A0A9X4BKL8</accession>
<dbReference type="InterPro" id="IPR016084">
    <property type="entry name" value="Haem_Oase-like_multi-hlx"/>
</dbReference>
<name>A0A9X4BKL8_9GAMM</name>
<reference evidence="1" key="1">
    <citation type="submission" date="2023-02" db="EMBL/GenBank/DDBJ databases">
        <title>Tahibacter soli sp. nov. isolated from soil.</title>
        <authorList>
            <person name="Baek J.H."/>
            <person name="Lee J.K."/>
            <person name="Choi D.G."/>
            <person name="Jeon C.O."/>
        </authorList>
    </citation>
    <scope>NUCLEOTIDE SEQUENCE</scope>
    <source>
        <strain evidence="1">BL</strain>
    </source>
</reference>
<dbReference type="AlphaFoldDB" id="A0A9X4BKL8"/>
<organism evidence="1 2">
    <name type="scientific">Tahibacter soli</name>
    <dbReference type="NCBI Taxonomy" id="2983605"/>
    <lineage>
        <taxon>Bacteria</taxon>
        <taxon>Pseudomonadati</taxon>
        <taxon>Pseudomonadota</taxon>
        <taxon>Gammaproteobacteria</taxon>
        <taxon>Lysobacterales</taxon>
        <taxon>Rhodanobacteraceae</taxon>
        <taxon>Tahibacter</taxon>
    </lineage>
</organism>